<sequence>MLLDALEIVTDPRIERTKRYTLQEVLLSAFIAILDGARSWRDIQYSALIHLDQLRQFLPFVNGIPSHHTYSRVFQLINPETLEMAFRQFAQEIIKALDCDIKIINIDGKQMRGATAAGGSTVHLLSAWCHDAGISMGQLKVNAKTNEITAIPELLDKLHVAGALVTIDAMGTQKEIAKKIVQQKAEYLLALKGNQSSLSDEAQQVASNYAPDDAFEAQPESINGFVFERSAKVFKVTARRFKTAKDWEKLARIVQVTCVKTHKKTKQVTVDIRYYITNNKTFSAEQYLTATRNHWGIENGCHWQLDVTFREDASRKYKGNSAENFSRFLRLCLNTVKTINFTDSFRNASMRNKCKRIVHSKEYLSQVLYGISGGAN</sequence>
<reference evidence="3" key="1">
    <citation type="journal article" date="2021" name="PeerJ">
        <title>Extensive microbial diversity within the chicken gut microbiome revealed by metagenomics and culture.</title>
        <authorList>
            <person name="Gilroy R."/>
            <person name="Ravi A."/>
            <person name="Getino M."/>
            <person name="Pursley I."/>
            <person name="Horton D.L."/>
            <person name="Alikhan N.F."/>
            <person name="Baker D."/>
            <person name="Gharbi K."/>
            <person name="Hall N."/>
            <person name="Watson M."/>
            <person name="Adriaenssens E.M."/>
            <person name="Foster-Nyarko E."/>
            <person name="Jarju S."/>
            <person name="Secka A."/>
            <person name="Antonio M."/>
            <person name="Oren A."/>
            <person name="Chaudhuri R.R."/>
            <person name="La Ragione R."/>
            <person name="Hildebrand F."/>
            <person name="Pallen M.J."/>
        </authorList>
    </citation>
    <scope>NUCLEOTIDE SEQUENCE</scope>
    <source>
        <strain evidence="3">USASDec5-558</strain>
    </source>
</reference>
<proteinExistence type="predicted"/>
<dbReference type="Proteomes" id="UP000886829">
    <property type="component" value="Unassembled WGS sequence"/>
</dbReference>
<dbReference type="AlphaFoldDB" id="A0A9D1WFA3"/>
<dbReference type="GO" id="GO:0004803">
    <property type="term" value="F:transposase activity"/>
    <property type="evidence" value="ECO:0007669"/>
    <property type="project" value="InterPro"/>
</dbReference>
<evidence type="ECO:0000313" key="3">
    <source>
        <dbReference type="EMBL" id="HIX57889.1"/>
    </source>
</evidence>
<dbReference type="InterPro" id="IPR051698">
    <property type="entry name" value="Transposase_11-like"/>
</dbReference>
<dbReference type="InterPro" id="IPR032806">
    <property type="entry name" value="YbfD_N"/>
</dbReference>
<name>A0A9D1WFA3_9GAMM</name>
<protein>
    <submittedName>
        <fullName evidence="3">ISAs1 family transposase</fullName>
    </submittedName>
</protein>
<dbReference type="InterPro" id="IPR002559">
    <property type="entry name" value="Transposase_11"/>
</dbReference>
<feature type="domain" description="H repeat-associated protein N-terminal" evidence="2">
    <location>
        <begin position="4"/>
        <end position="89"/>
    </location>
</feature>
<evidence type="ECO:0000259" key="1">
    <source>
        <dbReference type="Pfam" id="PF01609"/>
    </source>
</evidence>
<reference evidence="3" key="2">
    <citation type="submission" date="2021-04" db="EMBL/GenBank/DDBJ databases">
        <authorList>
            <person name="Gilroy R."/>
        </authorList>
    </citation>
    <scope>NUCLEOTIDE SEQUENCE</scope>
    <source>
        <strain evidence="3">USASDec5-558</strain>
    </source>
</reference>
<accession>A0A9D1WFA3</accession>
<organism evidence="3 4">
    <name type="scientific">Candidatus Anaerobiospirillum pullistercoris</name>
    <dbReference type="NCBI Taxonomy" id="2838452"/>
    <lineage>
        <taxon>Bacteria</taxon>
        <taxon>Pseudomonadati</taxon>
        <taxon>Pseudomonadota</taxon>
        <taxon>Gammaproteobacteria</taxon>
        <taxon>Aeromonadales</taxon>
        <taxon>Succinivibrionaceae</taxon>
        <taxon>Anaerobiospirillum</taxon>
    </lineage>
</organism>
<dbReference type="PANTHER" id="PTHR30298:SF0">
    <property type="entry name" value="PROTEIN YBFL-RELATED"/>
    <property type="match status" value="1"/>
</dbReference>
<comment type="caution">
    <text evidence="3">The sequence shown here is derived from an EMBL/GenBank/DDBJ whole genome shotgun (WGS) entry which is preliminary data.</text>
</comment>
<dbReference type="EMBL" id="DXEV01000210">
    <property type="protein sequence ID" value="HIX57889.1"/>
    <property type="molecule type" value="Genomic_DNA"/>
</dbReference>
<dbReference type="Pfam" id="PF13808">
    <property type="entry name" value="DDE_Tnp_1_assoc"/>
    <property type="match status" value="1"/>
</dbReference>
<dbReference type="GO" id="GO:0006313">
    <property type="term" value="P:DNA transposition"/>
    <property type="evidence" value="ECO:0007669"/>
    <property type="project" value="InterPro"/>
</dbReference>
<evidence type="ECO:0000313" key="4">
    <source>
        <dbReference type="Proteomes" id="UP000886829"/>
    </source>
</evidence>
<dbReference type="InterPro" id="IPR047647">
    <property type="entry name" value="ISAs1_transpos"/>
</dbReference>
<dbReference type="GO" id="GO:0003677">
    <property type="term" value="F:DNA binding"/>
    <property type="evidence" value="ECO:0007669"/>
    <property type="project" value="InterPro"/>
</dbReference>
<evidence type="ECO:0000259" key="2">
    <source>
        <dbReference type="Pfam" id="PF13808"/>
    </source>
</evidence>
<gene>
    <name evidence="3" type="ORF">H9850_10535</name>
</gene>
<feature type="domain" description="Transposase IS4-like" evidence="1">
    <location>
        <begin position="103"/>
        <end position="334"/>
    </location>
</feature>
<dbReference type="NCBIfam" id="NF033564">
    <property type="entry name" value="transpos_ISAs1"/>
    <property type="match status" value="1"/>
</dbReference>
<dbReference type="PANTHER" id="PTHR30298">
    <property type="entry name" value="H REPEAT-ASSOCIATED PREDICTED TRANSPOSASE"/>
    <property type="match status" value="1"/>
</dbReference>
<dbReference type="Pfam" id="PF01609">
    <property type="entry name" value="DDE_Tnp_1"/>
    <property type="match status" value="1"/>
</dbReference>